<evidence type="ECO:0000256" key="6">
    <source>
        <dbReference type="ARBA" id="ARBA00048021"/>
    </source>
</evidence>
<dbReference type="InterPro" id="IPR015422">
    <property type="entry name" value="PyrdxlP-dep_Trfase_small"/>
</dbReference>
<dbReference type="PANTHER" id="PTHR43206">
    <property type="entry name" value="AMINOTRANSFERASE"/>
    <property type="match status" value="1"/>
</dbReference>
<evidence type="ECO:0000256" key="2">
    <source>
        <dbReference type="ARBA" id="ARBA00008954"/>
    </source>
</evidence>
<dbReference type="GO" id="GO:0009450">
    <property type="term" value="P:gamma-aminobutyric acid catabolic process"/>
    <property type="evidence" value="ECO:0007669"/>
    <property type="project" value="TreeGrafter"/>
</dbReference>
<dbReference type="OrthoDB" id="5419315at2759"/>
<dbReference type="SUPFAM" id="SSF53383">
    <property type="entry name" value="PLP-dependent transferases"/>
    <property type="match status" value="1"/>
</dbReference>
<evidence type="ECO:0000256" key="1">
    <source>
        <dbReference type="ARBA" id="ARBA00001933"/>
    </source>
</evidence>
<comment type="cofactor">
    <cofactor evidence="1">
        <name>pyridoxal 5'-phosphate</name>
        <dbReference type="ChEBI" id="CHEBI:597326"/>
    </cofactor>
</comment>
<keyword evidence="3" id="KW-0032">Aminotransferase</keyword>
<organism evidence="8 9">
    <name type="scientific">Acanthaster planci</name>
    <name type="common">Crown-of-thorns starfish</name>
    <dbReference type="NCBI Taxonomy" id="133434"/>
    <lineage>
        <taxon>Eukaryota</taxon>
        <taxon>Metazoa</taxon>
        <taxon>Echinodermata</taxon>
        <taxon>Eleutherozoa</taxon>
        <taxon>Asterozoa</taxon>
        <taxon>Asteroidea</taxon>
        <taxon>Valvatacea</taxon>
        <taxon>Valvatida</taxon>
        <taxon>Acanthasteridae</taxon>
        <taxon>Acanthaster</taxon>
    </lineage>
</organism>
<dbReference type="CDD" id="cd00610">
    <property type="entry name" value="OAT_like"/>
    <property type="match status" value="1"/>
</dbReference>
<comment type="similarity">
    <text evidence="2 7">Belongs to the class-III pyridoxal-phosphate-dependent aminotransferase family.</text>
</comment>
<evidence type="ECO:0000256" key="3">
    <source>
        <dbReference type="ARBA" id="ARBA00022576"/>
    </source>
</evidence>
<evidence type="ECO:0000256" key="7">
    <source>
        <dbReference type="RuleBase" id="RU003560"/>
    </source>
</evidence>
<dbReference type="RefSeq" id="XP_022092500.1">
    <property type="nucleotide sequence ID" value="XM_022236808.1"/>
</dbReference>
<dbReference type="InterPro" id="IPR005814">
    <property type="entry name" value="Aminotrans_3"/>
</dbReference>
<evidence type="ECO:0000313" key="8">
    <source>
        <dbReference type="Proteomes" id="UP000694845"/>
    </source>
</evidence>
<dbReference type="FunFam" id="3.40.640.10:FF:000073">
    <property type="entry name" value="Probable 4-aminobutyrate aminotransferase"/>
    <property type="match status" value="1"/>
</dbReference>
<dbReference type="GeneID" id="110980268"/>
<dbReference type="Gene3D" id="3.40.640.10">
    <property type="entry name" value="Type I PLP-dependent aspartate aminotransferase-like (Major domain)"/>
    <property type="match status" value="1"/>
</dbReference>
<evidence type="ECO:0000256" key="5">
    <source>
        <dbReference type="ARBA" id="ARBA00022898"/>
    </source>
</evidence>
<evidence type="ECO:0000256" key="4">
    <source>
        <dbReference type="ARBA" id="ARBA00022679"/>
    </source>
</evidence>
<dbReference type="InterPro" id="IPR015421">
    <property type="entry name" value="PyrdxlP-dep_Trfase_major"/>
</dbReference>
<proteinExistence type="inferred from homology"/>
<dbReference type="Gene3D" id="3.90.1150.10">
    <property type="entry name" value="Aspartate Aminotransferase, domain 1"/>
    <property type="match status" value="1"/>
</dbReference>
<protein>
    <submittedName>
        <fullName evidence="9">4-aminobutyrate aminotransferase, mitochondrial-like</fullName>
    </submittedName>
</protein>
<dbReference type="Pfam" id="PF00202">
    <property type="entry name" value="Aminotran_3"/>
    <property type="match status" value="1"/>
</dbReference>
<dbReference type="PIRSF" id="PIRSF000521">
    <property type="entry name" value="Transaminase_4ab_Lys_Orn"/>
    <property type="match status" value="1"/>
</dbReference>
<dbReference type="GO" id="GO:0005739">
    <property type="term" value="C:mitochondrion"/>
    <property type="evidence" value="ECO:0007669"/>
    <property type="project" value="TreeGrafter"/>
</dbReference>
<keyword evidence="5 7" id="KW-0663">Pyridoxal phosphate</keyword>
<name>A0A8B7YJB6_ACAPL</name>
<dbReference type="GO" id="GO:0030170">
    <property type="term" value="F:pyridoxal phosphate binding"/>
    <property type="evidence" value="ECO:0007669"/>
    <property type="project" value="InterPro"/>
</dbReference>
<reference evidence="9" key="1">
    <citation type="submission" date="2025-08" db="UniProtKB">
        <authorList>
            <consortium name="RefSeq"/>
        </authorList>
    </citation>
    <scope>IDENTIFICATION</scope>
</reference>
<dbReference type="InterPro" id="IPR015424">
    <property type="entry name" value="PyrdxlP-dep_Trfase"/>
</dbReference>
<keyword evidence="4" id="KW-0808">Transferase</keyword>
<evidence type="ECO:0000313" key="9">
    <source>
        <dbReference type="RefSeq" id="XP_022092500.1"/>
    </source>
</evidence>
<sequence>MMAFSSLRLTVRGFSRGSWQLGLSKSFGRGVHVSSSASVQKLLPNEYDGPLLQTEVPGPKTLELLKELDSVNRNAGTVQLFVDYEKSYGNYIVDMDGNRLLDTFAQISSIPIGYNHPAVIDAIKDPANLVHLVNRPALGVFPGAGFASNAADILLSVAPKGLSRVQTMMCGTCSNENAVKQALIWYRIKKRGGPPTAEELETCVSGQEPGCPPYTVLSFDGAFHGRTLGCLTLTHSKPIFRVDIPSMDNWPMAPFPRLKYPLEEHETENRAEEERCLKAVVEMMEQGLATGRDVAAVIVEPIQSEGGDHHASPYFFQQLQKICKEFGSVFIVDEVQTGCCTTGYFWASESWNLAEPPDFLVFSKKMLTGGYYFKDEFAVDQPSRIFNTWMGDTTRLLILGAVLEVVKKQNLIDVARESGQVLTEGLQSLQAKYPTLMSRARGMGTFAAFDGKNPETAAAIARKIKNKGVLMGMCSKQSIRYRPALIFQPHHVEIALDALDSTLAEMSQ</sequence>
<dbReference type="Proteomes" id="UP000694845">
    <property type="component" value="Unplaced"/>
</dbReference>
<dbReference type="KEGG" id="aplc:110980268"/>
<comment type="catalytic activity">
    <reaction evidence="6">
        <text>4-aminobutanoate + 2-oxoglutarate = succinate semialdehyde + L-glutamate</text>
        <dbReference type="Rhea" id="RHEA:23352"/>
        <dbReference type="ChEBI" id="CHEBI:16810"/>
        <dbReference type="ChEBI" id="CHEBI:29985"/>
        <dbReference type="ChEBI" id="CHEBI:57706"/>
        <dbReference type="ChEBI" id="CHEBI:59888"/>
        <dbReference type="EC" id="2.6.1.19"/>
    </reaction>
</comment>
<keyword evidence="8" id="KW-1185">Reference proteome</keyword>
<accession>A0A8B7YJB6</accession>
<dbReference type="AlphaFoldDB" id="A0A8B7YJB6"/>
<gene>
    <name evidence="9" type="primary">LOC110980268</name>
</gene>
<dbReference type="GO" id="GO:0034386">
    <property type="term" value="F:4-aminobutyrate:2-oxoglutarate transaminase activity"/>
    <property type="evidence" value="ECO:0007669"/>
    <property type="project" value="UniProtKB-EC"/>
</dbReference>
<dbReference type="PANTHER" id="PTHR43206:SF1">
    <property type="entry name" value="4-AMINOBUTYRATE AMINOTRANSFERASE, MITOCHONDRIAL"/>
    <property type="match status" value="1"/>
</dbReference>
<dbReference type="OMA" id="CVEPVQS"/>